<dbReference type="InterPro" id="IPR000719">
    <property type="entry name" value="Prot_kinase_dom"/>
</dbReference>
<accession>A0ABX9JXR8</accession>
<dbReference type="InterPro" id="IPR011009">
    <property type="entry name" value="Kinase-like_dom_sf"/>
</dbReference>
<name>A0ABX9JXR8_9BACT</name>
<feature type="domain" description="Protein kinase" evidence="6">
    <location>
        <begin position="55"/>
        <end position="317"/>
    </location>
</feature>
<evidence type="ECO:0000256" key="1">
    <source>
        <dbReference type="ARBA" id="ARBA00022679"/>
    </source>
</evidence>
<comment type="caution">
    <text evidence="7">The sequence shown here is derived from an EMBL/GenBank/DDBJ whole genome shotgun (WGS) entry which is preliminary data.</text>
</comment>
<protein>
    <submittedName>
        <fullName evidence="7">Serine/threonine-protein kinase</fullName>
    </submittedName>
</protein>
<evidence type="ECO:0000259" key="6">
    <source>
        <dbReference type="PROSITE" id="PS50011"/>
    </source>
</evidence>
<dbReference type="Pfam" id="PF07238">
    <property type="entry name" value="PilZ"/>
    <property type="match status" value="1"/>
</dbReference>
<evidence type="ECO:0000256" key="5">
    <source>
        <dbReference type="PROSITE-ProRule" id="PRU10141"/>
    </source>
</evidence>
<evidence type="ECO:0000313" key="7">
    <source>
        <dbReference type="EMBL" id="REG29324.1"/>
    </source>
</evidence>
<dbReference type="GO" id="GO:0016301">
    <property type="term" value="F:kinase activity"/>
    <property type="evidence" value="ECO:0007669"/>
    <property type="project" value="UniProtKB-KW"/>
</dbReference>
<organism evidence="7 8">
    <name type="scientific">Archangium gephyra</name>
    <dbReference type="NCBI Taxonomy" id="48"/>
    <lineage>
        <taxon>Bacteria</taxon>
        <taxon>Pseudomonadati</taxon>
        <taxon>Myxococcota</taxon>
        <taxon>Myxococcia</taxon>
        <taxon>Myxococcales</taxon>
        <taxon>Cystobacterineae</taxon>
        <taxon>Archangiaceae</taxon>
        <taxon>Archangium</taxon>
    </lineage>
</organism>
<dbReference type="PROSITE" id="PS00108">
    <property type="entry name" value="PROTEIN_KINASE_ST"/>
    <property type="match status" value="1"/>
</dbReference>
<feature type="binding site" evidence="5">
    <location>
        <position position="84"/>
    </location>
    <ligand>
        <name>ATP</name>
        <dbReference type="ChEBI" id="CHEBI:30616"/>
    </ligand>
</feature>
<keyword evidence="4 5" id="KW-0067">ATP-binding</keyword>
<dbReference type="EMBL" id="QUMU01000007">
    <property type="protein sequence ID" value="REG29324.1"/>
    <property type="molecule type" value="Genomic_DNA"/>
</dbReference>
<dbReference type="PANTHER" id="PTHR43289:SF6">
    <property type="entry name" value="SERINE_THREONINE-PROTEIN KINASE NEKL-3"/>
    <property type="match status" value="1"/>
</dbReference>
<dbReference type="PROSITE" id="PS00107">
    <property type="entry name" value="PROTEIN_KINASE_ATP"/>
    <property type="match status" value="1"/>
</dbReference>
<dbReference type="SUPFAM" id="SSF56112">
    <property type="entry name" value="Protein kinase-like (PK-like)"/>
    <property type="match status" value="1"/>
</dbReference>
<evidence type="ECO:0000313" key="8">
    <source>
        <dbReference type="Proteomes" id="UP000256345"/>
    </source>
</evidence>
<reference evidence="7 8" key="1">
    <citation type="submission" date="2018-08" db="EMBL/GenBank/DDBJ databases">
        <title>Genomic Encyclopedia of Archaeal and Bacterial Type Strains, Phase II (KMG-II): from individual species to whole genera.</title>
        <authorList>
            <person name="Goeker M."/>
        </authorList>
    </citation>
    <scope>NUCLEOTIDE SEQUENCE [LARGE SCALE GENOMIC DNA]</scope>
    <source>
        <strain evidence="7 8">DSM 2261</strain>
    </source>
</reference>
<dbReference type="Gene3D" id="1.10.510.10">
    <property type="entry name" value="Transferase(Phosphotransferase) domain 1"/>
    <property type="match status" value="1"/>
</dbReference>
<dbReference type="Gene3D" id="1.10.287.110">
    <property type="entry name" value="DnaJ domain"/>
    <property type="match status" value="1"/>
</dbReference>
<dbReference type="SUPFAM" id="SSF46565">
    <property type="entry name" value="Chaperone J-domain"/>
    <property type="match status" value="1"/>
</dbReference>
<proteinExistence type="predicted"/>
<keyword evidence="2 5" id="KW-0547">Nucleotide-binding</keyword>
<dbReference type="PROSITE" id="PS50011">
    <property type="entry name" value="PROTEIN_KINASE_DOM"/>
    <property type="match status" value="1"/>
</dbReference>
<dbReference type="InterPro" id="IPR017441">
    <property type="entry name" value="Protein_kinase_ATP_BS"/>
</dbReference>
<dbReference type="InterPro" id="IPR008271">
    <property type="entry name" value="Ser/Thr_kinase_AS"/>
</dbReference>
<keyword evidence="8" id="KW-1185">Reference proteome</keyword>
<dbReference type="Gene3D" id="2.40.10.220">
    <property type="entry name" value="predicted glycosyltransferase like domains"/>
    <property type="match status" value="1"/>
</dbReference>
<sequence length="625" mass="68137">MISSLALACPCQPPHREPGECPTLVRNRGSTSGTLPSAWAAPREDGLIGQRLGTFRVVRQLGRGGMGCVYLAEHALIQKRVAVKVLHAHLAQDAKLVSRFLAEARAASRIQHENVVLVFDLDTLEGRPYLVMEYLEGVTLASFARERLEPEVAVDVLAQVCDALGAAHAQGVIHRDLKPANIFVLPREEGGYRVKLLDFGIAKHLYAQAEDTPTQAGVLLGTPEYMAPEQCGEGPVDARTDLYAAGVLGYHLLTGQLPFSGRTTAEVLLAHLRVTPRPAHELAPRVPAALSRVLQRAMARQPEERYASAAELKTALLAAISPGRSAAPPAFHARLSVKDGEAPRRLGCDQVGRTGLFLRTDAPPPLLTPVRLLLELPGGELPCTGQVVRHVTPAQAEAWGMEPGFGVELQHIPADFHETLTRLLSGTRAPATAPVRDNPEAEHVLRDFRNRAQGDHYALLGLAPDATRERVREAARLARQTLESLLSGALSAEQRTQVERQLERVSQALLVLGNLERRVEYDGARRNAAGIIRCLAEGLTVSQLEEARQRFLARERGADSRSLVHLLSARLHEKSGQNAQALAAYEQAVQADPLHLETLNGYRTLQLKLRGEPRRPSGSWPTRPL</sequence>
<dbReference type="InterPro" id="IPR009875">
    <property type="entry name" value="PilZ_domain"/>
</dbReference>
<dbReference type="Gene3D" id="3.30.200.20">
    <property type="entry name" value="Phosphorylase Kinase, domain 1"/>
    <property type="match status" value="1"/>
</dbReference>
<dbReference type="CDD" id="cd14014">
    <property type="entry name" value="STKc_PknB_like"/>
    <property type="match status" value="1"/>
</dbReference>
<dbReference type="Pfam" id="PF00069">
    <property type="entry name" value="Pkinase"/>
    <property type="match status" value="1"/>
</dbReference>
<evidence type="ECO:0000256" key="3">
    <source>
        <dbReference type="ARBA" id="ARBA00022777"/>
    </source>
</evidence>
<evidence type="ECO:0000256" key="4">
    <source>
        <dbReference type="ARBA" id="ARBA00022840"/>
    </source>
</evidence>
<keyword evidence="3 7" id="KW-0418">Kinase</keyword>
<evidence type="ECO:0000256" key="2">
    <source>
        <dbReference type="ARBA" id="ARBA00022741"/>
    </source>
</evidence>
<dbReference type="InterPro" id="IPR036869">
    <property type="entry name" value="J_dom_sf"/>
</dbReference>
<keyword evidence="1" id="KW-0808">Transferase</keyword>
<dbReference type="PANTHER" id="PTHR43289">
    <property type="entry name" value="MITOGEN-ACTIVATED PROTEIN KINASE KINASE KINASE 20-RELATED"/>
    <property type="match status" value="1"/>
</dbReference>
<dbReference type="Proteomes" id="UP000256345">
    <property type="component" value="Unassembled WGS sequence"/>
</dbReference>
<dbReference type="SMART" id="SM00220">
    <property type="entry name" value="S_TKc"/>
    <property type="match status" value="1"/>
</dbReference>
<gene>
    <name evidence="7" type="ORF">ATI61_10711</name>
</gene>